<dbReference type="PANTHER" id="PTHR32182">
    <property type="entry name" value="DNA REPLICATION AND REPAIR PROTEIN RECF"/>
    <property type="match status" value="1"/>
</dbReference>
<evidence type="ECO:0000313" key="5">
    <source>
        <dbReference type="EMBL" id="XCP82033.1"/>
    </source>
</evidence>
<dbReference type="InterPro" id="IPR027417">
    <property type="entry name" value="P-loop_NTPase"/>
</dbReference>
<feature type="domain" description="Endonuclease GajA/Old nuclease/RecF-like AAA" evidence="3">
    <location>
        <begin position="6"/>
        <end position="50"/>
    </location>
</feature>
<name>A0AAU8N0V6_9ACTO</name>
<evidence type="ECO:0000256" key="2">
    <source>
        <dbReference type="SAM" id="MobiDB-lite"/>
    </source>
</evidence>
<proteinExistence type="predicted"/>
<dbReference type="AlphaFoldDB" id="A0AAU8N0V6"/>
<dbReference type="InterPro" id="IPR014555">
    <property type="entry name" value="RecF-like"/>
</dbReference>
<dbReference type="Pfam" id="PF13175">
    <property type="entry name" value="AAA_15"/>
    <property type="match status" value="1"/>
</dbReference>
<dbReference type="GO" id="GO:0016887">
    <property type="term" value="F:ATP hydrolysis activity"/>
    <property type="evidence" value="ECO:0007669"/>
    <property type="project" value="InterPro"/>
</dbReference>
<keyword evidence="1" id="KW-0227">DNA damage</keyword>
<dbReference type="PANTHER" id="PTHR32182:SF22">
    <property type="entry name" value="ATP-DEPENDENT ENDONUCLEASE, OLD FAMILY-RELATED"/>
    <property type="match status" value="1"/>
</dbReference>
<feature type="compositionally biased region" description="Basic and acidic residues" evidence="2">
    <location>
        <begin position="56"/>
        <end position="69"/>
    </location>
</feature>
<accession>A0AAU8N0V6</accession>
<dbReference type="SUPFAM" id="SSF52540">
    <property type="entry name" value="P-loop containing nucleoside triphosphate hydrolases"/>
    <property type="match status" value="1"/>
</dbReference>
<keyword evidence="5" id="KW-0547">Nucleotide-binding</keyword>
<protein>
    <submittedName>
        <fullName evidence="5">ATP-binding protein</fullName>
    </submittedName>
</protein>
<dbReference type="GO" id="GO:0006302">
    <property type="term" value="P:double-strand break repair"/>
    <property type="evidence" value="ECO:0007669"/>
    <property type="project" value="TreeGrafter"/>
</dbReference>
<dbReference type="RefSeq" id="WP_366180283.1">
    <property type="nucleotide sequence ID" value="NZ_CP159989.1"/>
</dbReference>
<dbReference type="GO" id="GO:0005524">
    <property type="term" value="F:ATP binding"/>
    <property type="evidence" value="ECO:0007669"/>
    <property type="project" value="UniProtKB-KW"/>
</dbReference>
<evidence type="ECO:0000259" key="4">
    <source>
        <dbReference type="Pfam" id="PF13304"/>
    </source>
</evidence>
<feature type="domain" description="ATPase AAA-type core" evidence="4">
    <location>
        <begin position="276"/>
        <end position="365"/>
    </location>
</feature>
<dbReference type="GO" id="GO:0000731">
    <property type="term" value="P:DNA synthesis involved in DNA repair"/>
    <property type="evidence" value="ECO:0007669"/>
    <property type="project" value="TreeGrafter"/>
</dbReference>
<gene>
    <name evidence="5" type="ORF">ABXS69_08695</name>
</gene>
<dbReference type="Gene3D" id="3.40.50.300">
    <property type="entry name" value="P-loop containing nucleotide triphosphate hydrolases"/>
    <property type="match status" value="2"/>
</dbReference>
<dbReference type="EMBL" id="CP159989">
    <property type="protein sequence ID" value="XCP82033.1"/>
    <property type="molecule type" value="Genomic_DNA"/>
</dbReference>
<reference evidence="5" key="1">
    <citation type="submission" date="2024-05" db="EMBL/GenBank/DDBJ databases">
        <title>Draft genome assemblies of 36 bacteria isolated from hibernating arctic ground squirrels.</title>
        <authorList>
            <person name="McKee H."/>
            <person name="Mullen L."/>
            <person name="Drown D.M."/>
            <person name="Duddleston K.N."/>
        </authorList>
    </citation>
    <scope>NUCLEOTIDE SEQUENCE</scope>
    <source>
        <strain evidence="5">AR004</strain>
    </source>
</reference>
<dbReference type="Pfam" id="PF13304">
    <property type="entry name" value="AAA_21"/>
    <property type="match status" value="1"/>
</dbReference>
<feature type="region of interest" description="Disordered" evidence="2">
    <location>
        <begin position="56"/>
        <end position="80"/>
    </location>
</feature>
<keyword evidence="1" id="KW-0742">SOS response</keyword>
<feature type="compositionally biased region" description="Gly residues" evidence="2">
    <location>
        <begin position="70"/>
        <end position="79"/>
    </location>
</feature>
<evidence type="ECO:0000259" key="3">
    <source>
        <dbReference type="Pfam" id="PF13175"/>
    </source>
</evidence>
<dbReference type="CDD" id="cd00267">
    <property type="entry name" value="ABC_ATPase"/>
    <property type="match status" value="1"/>
</dbReference>
<dbReference type="PIRSF" id="PIRSF029347">
    <property type="entry name" value="RecF"/>
    <property type="match status" value="1"/>
</dbReference>
<organism evidence="5">
    <name type="scientific">Actinomyces timonensis</name>
    <dbReference type="NCBI Taxonomy" id="1288391"/>
    <lineage>
        <taxon>Bacteria</taxon>
        <taxon>Bacillati</taxon>
        <taxon>Actinomycetota</taxon>
        <taxon>Actinomycetes</taxon>
        <taxon>Actinomycetales</taxon>
        <taxon>Actinomycetaceae</taxon>
        <taxon>Actinomyces</taxon>
    </lineage>
</organism>
<evidence type="ECO:0000256" key="1">
    <source>
        <dbReference type="ARBA" id="ARBA00023236"/>
    </source>
</evidence>
<dbReference type="InterPro" id="IPR003959">
    <property type="entry name" value="ATPase_AAA_core"/>
</dbReference>
<keyword evidence="5" id="KW-0067">ATP-binding</keyword>
<dbReference type="InterPro" id="IPR041685">
    <property type="entry name" value="AAA_GajA/Old/RecF-like"/>
</dbReference>
<sequence>MKTARLTELRLTCFKSFRDAVVPLDGMTVLTGKNSSGKSNVLDALDVLSRLATPERLRDSLDGRHREGGPVRGGSGGLAPHGESSFTLGCTVRVNGAAGAVDYLYDVEVEVEEEPRVVAETINLRGGDQQDSTPLLTALSGDDEEELTVAIGPLPAFKIPRSFTMLSFFPRGVETISDDPRSAEAVDIVLRTLRNAVILNADVSSMKDYVSQGRREIEPDMANLSALVRLMKSELPSLFGRLEALSREVAGCPIEALDFITADDGREVMLALRESGTARTGSRSMSDGLLRFIAIATALLLFPQSAQEEPDDDGRTPAARVVAIEEVENGLHPSHAARLLELVEEAGAQAGISVIITTHSPALLDAIGGRHAEDVLVCHDGQVTRLPDLPGYDRAMARGTLGRVVSQGLLTGPSEDDGADYSDFLRLVGAM</sequence>
<dbReference type="GO" id="GO:0009432">
    <property type="term" value="P:SOS response"/>
    <property type="evidence" value="ECO:0007669"/>
    <property type="project" value="UniProtKB-KW"/>
</dbReference>